<feature type="compositionally biased region" description="Polar residues" evidence="1">
    <location>
        <begin position="221"/>
        <end position="233"/>
    </location>
</feature>
<evidence type="ECO:0000313" key="2">
    <source>
        <dbReference type="Proteomes" id="UP000695022"/>
    </source>
</evidence>
<evidence type="ECO:0000256" key="1">
    <source>
        <dbReference type="SAM" id="MobiDB-lite"/>
    </source>
</evidence>
<dbReference type="RefSeq" id="XP_014673850.1">
    <property type="nucleotide sequence ID" value="XM_014818364.1"/>
</dbReference>
<feature type="region of interest" description="Disordered" evidence="1">
    <location>
        <begin position="208"/>
        <end position="233"/>
    </location>
</feature>
<evidence type="ECO:0000313" key="3">
    <source>
        <dbReference type="RefSeq" id="XP_014673850.1"/>
    </source>
</evidence>
<feature type="region of interest" description="Disordered" evidence="1">
    <location>
        <begin position="118"/>
        <end position="164"/>
    </location>
</feature>
<name>A0ABM1ENS9_PRICU</name>
<sequence>MSASGLDTEINSGFDKSLSMYLHSLDISNIDVDMVTISDYRHDFEKAMKRKLTKNERKVFRLRIDDWYYEKITAGTLGRSAEMAIPLSPGKLDYSFGDDEESVIKMWTTAPCSSSASADALSAGMSNNQDSQHTASENDVQSVSTSCNHTVTSQENTTQFMPPADNQACASQATQGVSNSHLPDPCVAMRASCERFFNPLSSLSVAAPVAPSSRQDDKQSRSAAVSTQETALSSNLHSVHHEMLLDSGAHEVTQQSRVHEVVSLDDRQPGIEQSNDGHHAKLARVDCASLRETATGDHGAALINSTKTPACLENGTIRKQTEPSEFVKRRRMATKTEKDSVLMKCKGWSIMDEPSGGSVLLECNSCGDFIQARLFEKHIAECVVDITSIVNHSSREISANQQVAKMSEISGWGARSGGDAVRCEGQQVVTIDETVPPPTALLSPSSQSVCVERQGVGGAKSQLGHEPEQGSVVRASLVCPLCGGFVESLDCLDKHAGQCTNRPAQHMWEAATKLLDQSD</sequence>
<protein>
    <submittedName>
        <fullName evidence="3">Uncharacterized protein LOC106814088</fullName>
    </submittedName>
</protein>
<dbReference type="Proteomes" id="UP000695022">
    <property type="component" value="Unplaced"/>
</dbReference>
<reference evidence="3" key="1">
    <citation type="submission" date="2025-08" db="UniProtKB">
        <authorList>
            <consortium name="RefSeq"/>
        </authorList>
    </citation>
    <scope>IDENTIFICATION</scope>
</reference>
<gene>
    <name evidence="3" type="primary">LOC106814088</name>
</gene>
<dbReference type="GeneID" id="106814088"/>
<keyword evidence="2" id="KW-1185">Reference proteome</keyword>
<feature type="compositionally biased region" description="Polar residues" evidence="1">
    <location>
        <begin position="124"/>
        <end position="160"/>
    </location>
</feature>
<proteinExistence type="predicted"/>
<organism evidence="2 3">
    <name type="scientific">Priapulus caudatus</name>
    <name type="common">Priapulid worm</name>
    <dbReference type="NCBI Taxonomy" id="37621"/>
    <lineage>
        <taxon>Eukaryota</taxon>
        <taxon>Metazoa</taxon>
        <taxon>Ecdysozoa</taxon>
        <taxon>Scalidophora</taxon>
        <taxon>Priapulida</taxon>
        <taxon>Priapulimorpha</taxon>
        <taxon>Priapulimorphida</taxon>
        <taxon>Priapulidae</taxon>
        <taxon>Priapulus</taxon>
    </lineage>
</organism>
<accession>A0ABM1ENS9</accession>